<dbReference type="PANTHER" id="PTHR22893:SF112">
    <property type="entry name" value="12-OXOPHYTODIENOATE REDUCTASE 3"/>
    <property type="match status" value="1"/>
</dbReference>
<evidence type="ECO:0000313" key="9">
    <source>
        <dbReference type="Proteomes" id="UP001634007"/>
    </source>
</evidence>
<comment type="caution">
    <text evidence="8">The sequence shown here is derived from an EMBL/GenBank/DDBJ whole genome shotgun (WGS) entry which is preliminary data.</text>
</comment>
<evidence type="ECO:0000256" key="3">
    <source>
        <dbReference type="ARBA" id="ARBA00022630"/>
    </source>
</evidence>
<comment type="cofactor">
    <cofactor evidence="1">
        <name>FMN</name>
        <dbReference type="ChEBI" id="CHEBI:58210"/>
    </cofactor>
</comment>
<reference evidence="8 9" key="1">
    <citation type="submission" date="2024-11" db="EMBL/GenBank/DDBJ databases">
        <title>Chromosome-level genome assembly of Eucalyptus globulus Labill. provides insights into its genome evolution.</title>
        <authorList>
            <person name="Li X."/>
        </authorList>
    </citation>
    <scope>NUCLEOTIDE SEQUENCE [LARGE SCALE GENOMIC DNA]</scope>
    <source>
        <strain evidence="8">CL2024</strain>
        <tissue evidence="8">Fresh tender leaves</tissue>
    </source>
</reference>
<evidence type="ECO:0000256" key="4">
    <source>
        <dbReference type="ARBA" id="ARBA00022643"/>
    </source>
</evidence>
<comment type="similarity">
    <text evidence="2">Belongs to the NADH:flavin oxidoreductase/NADH oxidase family.</text>
</comment>
<dbReference type="Pfam" id="PF00724">
    <property type="entry name" value="Oxidored_FMN"/>
    <property type="match status" value="1"/>
</dbReference>
<dbReference type="GO" id="GO:0016629">
    <property type="term" value="F:12-oxophytodienoate reductase activity"/>
    <property type="evidence" value="ECO:0007669"/>
    <property type="project" value="UniProtKB-ARBA"/>
</dbReference>
<dbReference type="Gene3D" id="3.20.20.70">
    <property type="entry name" value="Aldolase class I"/>
    <property type="match status" value="1"/>
</dbReference>
<keyword evidence="5" id="KW-0521">NADP</keyword>
<proteinExistence type="inferred from homology"/>
<evidence type="ECO:0000256" key="6">
    <source>
        <dbReference type="ARBA" id="ARBA00023002"/>
    </source>
</evidence>
<dbReference type="InterPro" id="IPR045247">
    <property type="entry name" value="Oye-like"/>
</dbReference>
<dbReference type="PANTHER" id="PTHR22893">
    <property type="entry name" value="NADH OXIDOREDUCTASE-RELATED"/>
    <property type="match status" value="1"/>
</dbReference>
<keyword evidence="6" id="KW-0560">Oxidoreductase</keyword>
<dbReference type="InterPro" id="IPR013785">
    <property type="entry name" value="Aldolase_TIM"/>
</dbReference>
<evidence type="ECO:0000313" key="8">
    <source>
        <dbReference type="EMBL" id="KAL3747124.1"/>
    </source>
</evidence>
<dbReference type="CDD" id="cd02933">
    <property type="entry name" value="OYE_like_FMN"/>
    <property type="match status" value="1"/>
</dbReference>
<organism evidence="8 9">
    <name type="scientific">Eucalyptus globulus</name>
    <name type="common">Tasmanian blue gum</name>
    <dbReference type="NCBI Taxonomy" id="34317"/>
    <lineage>
        <taxon>Eukaryota</taxon>
        <taxon>Viridiplantae</taxon>
        <taxon>Streptophyta</taxon>
        <taxon>Embryophyta</taxon>
        <taxon>Tracheophyta</taxon>
        <taxon>Spermatophyta</taxon>
        <taxon>Magnoliopsida</taxon>
        <taxon>eudicotyledons</taxon>
        <taxon>Gunneridae</taxon>
        <taxon>Pentapetalae</taxon>
        <taxon>rosids</taxon>
        <taxon>malvids</taxon>
        <taxon>Myrtales</taxon>
        <taxon>Myrtaceae</taxon>
        <taxon>Myrtoideae</taxon>
        <taxon>Eucalypteae</taxon>
        <taxon>Eucalyptus</taxon>
    </lineage>
</organism>
<evidence type="ECO:0000259" key="7">
    <source>
        <dbReference type="Pfam" id="PF00724"/>
    </source>
</evidence>
<evidence type="ECO:0000256" key="5">
    <source>
        <dbReference type="ARBA" id="ARBA00022857"/>
    </source>
</evidence>
<dbReference type="SUPFAM" id="SSF51395">
    <property type="entry name" value="FMN-linked oxidoreductases"/>
    <property type="match status" value="1"/>
</dbReference>
<keyword evidence="3" id="KW-0285">Flavoprotein</keyword>
<keyword evidence="9" id="KW-1185">Reference proteome</keyword>
<name>A0ABD3L5J3_EUCGL</name>
<dbReference type="EMBL" id="JBJKBG010000003">
    <property type="protein sequence ID" value="KAL3747124.1"/>
    <property type="molecule type" value="Genomic_DNA"/>
</dbReference>
<gene>
    <name evidence="8" type="ORF">ACJRO7_015977</name>
</gene>
<feature type="domain" description="NADH:flavin oxidoreductase/NADH oxidase N-terminal" evidence="7">
    <location>
        <begin position="3"/>
        <end position="349"/>
    </location>
</feature>
<dbReference type="FunFam" id="3.20.20.70:FF:000073">
    <property type="entry name" value="12-oxophytodienoate reductase 3"/>
    <property type="match status" value="1"/>
</dbReference>
<dbReference type="InterPro" id="IPR001155">
    <property type="entry name" value="OxRdtase_FMN_N"/>
</dbReference>
<accession>A0ABD3L5J3</accession>
<evidence type="ECO:0000256" key="1">
    <source>
        <dbReference type="ARBA" id="ARBA00001917"/>
    </source>
</evidence>
<sequence length="388" mass="43294">MTDLFSPHKMGKFNLSHRVALAPLTRCRALNGVPQPALAEYYRQRSTEGGLLISEATPIAQEGIGFPHVPGIYTEEQIEAWKKVVDAVHAKGGLIFCQLWHAGRASHKIYQPGEGAPISSTNRSISENWKILMPDGTKNNFSKPRALETCEIPKVVEQFRQAAINSIRAGFDGIELHAAHGYLIDQFLKDGINDRTDEYGGSIENRCRFLMEIVQVVVAAIGSDRVAVRISPVINFVNAMDSDPLNLGLAVIRQLNTFQADMGTELAYLHVTRPRFMPSPEQIGTENEEAKLMLTLRRAYQGTFMSAGGFTRELGMTAIADRDADLIAYGRIFIANPDLVYRFKINAPLNEYVRETFYTHDPVVGYTDYPFLDQESNDEDSDMTKVCS</sequence>
<keyword evidence="4" id="KW-0288">FMN</keyword>
<protein>
    <recommendedName>
        <fullName evidence="7">NADH:flavin oxidoreductase/NADH oxidase N-terminal domain-containing protein</fullName>
    </recommendedName>
</protein>
<evidence type="ECO:0000256" key="2">
    <source>
        <dbReference type="ARBA" id="ARBA00005979"/>
    </source>
</evidence>
<dbReference type="AlphaFoldDB" id="A0ABD3L5J3"/>
<dbReference type="Proteomes" id="UP001634007">
    <property type="component" value="Unassembled WGS sequence"/>
</dbReference>